<feature type="signal peptide" evidence="1">
    <location>
        <begin position="1"/>
        <end position="19"/>
    </location>
</feature>
<accession>A0ABM7X8W0</accession>
<protein>
    <recommendedName>
        <fullName evidence="4">DUF3015 domain-containing protein</fullName>
    </recommendedName>
</protein>
<dbReference type="Pfam" id="PF11220">
    <property type="entry name" value="DUF3015"/>
    <property type="match status" value="1"/>
</dbReference>
<evidence type="ECO:0000313" key="3">
    <source>
        <dbReference type="Proteomes" id="UP001162734"/>
    </source>
</evidence>
<proteinExistence type="predicted"/>
<feature type="chain" id="PRO_5045275023" description="DUF3015 domain-containing protein" evidence="1">
    <location>
        <begin position="20"/>
        <end position="166"/>
    </location>
</feature>
<gene>
    <name evidence="2" type="ORF">AMPC_14060</name>
</gene>
<dbReference type="EMBL" id="AP025592">
    <property type="protein sequence ID" value="BDG08293.1"/>
    <property type="molecule type" value="Genomic_DNA"/>
</dbReference>
<dbReference type="RefSeq" id="WP_248345476.1">
    <property type="nucleotide sequence ID" value="NZ_AP025592.1"/>
</dbReference>
<evidence type="ECO:0000256" key="1">
    <source>
        <dbReference type="SAM" id="SignalP"/>
    </source>
</evidence>
<keyword evidence="1" id="KW-0732">Signal</keyword>
<name>A0ABM7X8W0_9BACT</name>
<evidence type="ECO:0000313" key="2">
    <source>
        <dbReference type="EMBL" id="BDG08293.1"/>
    </source>
</evidence>
<dbReference type="Proteomes" id="UP001162734">
    <property type="component" value="Chromosome"/>
</dbReference>
<sequence>MRKMMIALAILAMAGNASAAQGGGGIKGSGTYGTAGCGLGSMAFGNQKGAIQILAATTNGLFGTQTFGITSGTSNCGESAVGLSGTKTFIEANREALAKDMSRGSGETISALTHLAGCADAQAVGAKLQQSFQAVFPEQSISDEAVSANVISTLKADKALSCSELG</sequence>
<keyword evidence="3" id="KW-1185">Reference proteome</keyword>
<dbReference type="InterPro" id="IPR021383">
    <property type="entry name" value="DUF3015"/>
</dbReference>
<evidence type="ECO:0008006" key="4">
    <source>
        <dbReference type="Google" id="ProtNLM"/>
    </source>
</evidence>
<reference evidence="3" key="1">
    <citation type="journal article" date="2022" name="Int. J. Syst. Evol. Microbiol.">
        <title>Anaeromyxobacter oryzae sp. nov., Anaeromyxobacter diazotrophicus sp. nov. and Anaeromyxobacter paludicola sp. nov., isolated from paddy soils.</title>
        <authorList>
            <person name="Itoh H."/>
            <person name="Xu Z."/>
            <person name="Mise K."/>
            <person name="Masuda Y."/>
            <person name="Ushijima N."/>
            <person name="Hayakawa C."/>
            <person name="Shiratori Y."/>
            <person name="Senoo K."/>
        </authorList>
    </citation>
    <scope>NUCLEOTIDE SEQUENCE [LARGE SCALE GENOMIC DNA]</scope>
    <source>
        <strain evidence="3">Red630</strain>
    </source>
</reference>
<organism evidence="2 3">
    <name type="scientific">Anaeromyxobacter paludicola</name>
    <dbReference type="NCBI Taxonomy" id="2918171"/>
    <lineage>
        <taxon>Bacteria</taxon>
        <taxon>Pseudomonadati</taxon>
        <taxon>Myxococcota</taxon>
        <taxon>Myxococcia</taxon>
        <taxon>Myxococcales</taxon>
        <taxon>Cystobacterineae</taxon>
        <taxon>Anaeromyxobacteraceae</taxon>
        <taxon>Anaeromyxobacter</taxon>
    </lineage>
</organism>